<reference evidence="2" key="1">
    <citation type="journal article" date="2021" name="PeerJ">
        <title>Extensive microbial diversity within the chicken gut microbiome revealed by metagenomics and culture.</title>
        <authorList>
            <person name="Gilroy R."/>
            <person name="Ravi A."/>
            <person name="Getino M."/>
            <person name="Pursley I."/>
            <person name="Horton D.L."/>
            <person name="Alikhan N.F."/>
            <person name="Baker D."/>
            <person name="Gharbi K."/>
            <person name="Hall N."/>
            <person name="Watson M."/>
            <person name="Adriaenssens E.M."/>
            <person name="Foster-Nyarko E."/>
            <person name="Jarju S."/>
            <person name="Secka A."/>
            <person name="Antonio M."/>
            <person name="Oren A."/>
            <person name="Chaudhuri R.R."/>
            <person name="La Ragione R."/>
            <person name="Hildebrand F."/>
            <person name="Pallen M.J."/>
        </authorList>
    </citation>
    <scope>NUCLEOTIDE SEQUENCE</scope>
    <source>
        <strain evidence="2">ChiSxjej3B15-24422</strain>
    </source>
</reference>
<proteinExistence type="predicted"/>
<dbReference type="PANTHER" id="PTHR36928">
    <property type="entry name" value="PHOSPHATASE YCDX-RELATED"/>
    <property type="match status" value="1"/>
</dbReference>
<organism evidence="2 3">
    <name type="scientific">Candidatus Eisenbergiella pullistercoris</name>
    <dbReference type="NCBI Taxonomy" id="2838555"/>
    <lineage>
        <taxon>Bacteria</taxon>
        <taxon>Bacillati</taxon>
        <taxon>Bacillota</taxon>
        <taxon>Clostridia</taxon>
        <taxon>Lachnospirales</taxon>
        <taxon>Lachnospiraceae</taxon>
        <taxon>Eisenbergiella</taxon>
    </lineage>
</organism>
<dbReference type="CDD" id="cd07437">
    <property type="entry name" value="PHP_HisPPase_Ycdx_like"/>
    <property type="match status" value="1"/>
</dbReference>
<dbReference type="Gene3D" id="3.20.20.140">
    <property type="entry name" value="Metal-dependent hydrolases"/>
    <property type="match status" value="1"/>
</dbReference>
<dbReference type="GO" id="GO:0008270">
    <property type="term" value="F:zinc ion binding"/>
    <property type="evidence" value="ECO:0007669"/>
    <property type="project" value="TreeGrafter"/>
</dbReference>
<dbReference type="EMBL" id="DXDD01000065">
    <property type="protein sequence ID" value="HIY60026.1"/>
    <property type="molecule type" value="Genomic_DNA"/>
</dbReference>
<feature type="domain" description="Polymerase/histidinol phosphatase N-terminal" evidence="1">
    <location>
        <begin position="23"/>
        <end position="97"/>
    </location>
</feature>
<evidence type="ECO:0000313" key="2">
    <source>
        <dbReference type="EMBL" id="HIY60026.1"/>
    </source>
</evidence>
<dbReference type="InterPro" id="IPR050243">
    <property type="entry name" value="PHP_phosphatase"/>
</dbReference>
<dbReference type="InterPro" id="IPR004013">
    <property type="entry name" value="PHP_dom"/>
</dbReference>
<dbReference type="GO" id="GO:0005829">
    <property type="term" value="C:cytosol"/>
    <property type="evidence" value="ECO:0007669"/>
    <property type="project" value="TreeGrafter"/>
</dbReference>
<dbReference type="AlphaFoldDB" id="A0A9D2C726"/>
<dbReference type="InterPro" id="IPR016195">
    <property type="entry name" value="Pol/histidinol_Pase-like"/>
</dbReference>
<comment type="caution">
    <text evidence="2">The sequence shown here is derived from an EMBL/GenBank/DDBJ whole genome shotgun (WGS) entry which is preliminary data.</text>
</comment>
<gene>
    <name evidence="2" type="ORF">H9831_05005</name>
</gene>
<sequence>MSHTTDAENVSAKRYQEDTPYLLDVHTHSLASGHAYGTIREMAQAAAEKGLSLLGIADHAPGTPGTCDPAYFLNLHAVPETLSGVRVIHGSEINVLNDGTLSLGQRYIDRLDYAIAGIHGDCYEDAGREQNTRNLIACMKNEKVRFVSHPDDDHTPLDYELLVRAAKEYQVALEVNNSSFYKQDKRLNCVQNYKTMLALCGKLRVPVIVSSDAHDPSAVGNFEEARKLLAEIDFDETLILNTGVERLLSHIGLA</sequence>
<protein>
    <submittedName>
        <fullName evidence="2">Phosphatase</fullName>
    </submittedName>
</protein>
<reference evidence="2" key="2">
    <citation type="submission" date="2021-04" db="EMBL/GenBank/DDBJ databases">
        <authorList>
            <person name="Gilroy R."/>
        </authorList>
    </citation>
    <scope>NUCLEOTIDE SEQUENCE</scope>
    <source>
        <strain evidence="2">ChiSxjej3B15-24422</strain>
    </source>
</reference>
<dbReference type="GO" id="GO:0042578">
    <property type="term" value="F:phosphoric ester hydrolase activity"/>
    <property type="evidence" value="ECO:0007669"/>
    <property type="project" value="TreeGrafter"/>
</dbReference>
<dbReference type="SMART" id="SM00481">
    <property type="entry name" value="POLIIIAc"/>
    <property type="match status" value="1"/>
</dbReference>
<name>A0A9D2C726_9FIRM</name>
<dbReference type="Pfam" id="PF02811">
    <property type="entry name" value="PHP"/>
    <property type="match status" value="1"/>
</dbReference>
<evidence type="ECO:0000313" key="3">
    <source>
        <dbReference type="Proteomes" id="UP000824007"/>
    </source>
</evidence>
<dbReference type="InterPro" id="IPR003141">
    <property type="entry name" value="Pol/His_phosphatase_N"/>
</dbReference>
<dbReference type="Proteomes" id="UP000824007">
    <property type="component" value="Unassembled WGS sequence"/>
</dbReference>
<dbReference type="SUPFAM" id="SSF89550">
    <property type="entry name" value="PHP domain-like"/>
    <property type="match status" value="1"/>
</dbReference>
<evidence type="ECO:0000259" key="1">
    <source>
        <dbReference type="SMART" id="SM00481"/>
    </source>
</evidence>
<dbReference type="PANTHER" id="PTHR36928:SF1">
    <property type="entry name" value="PHOSPHATASE YCDX-RELATED"/>
    <property type="match status" value="1"/>
</dbReference>
<accession>A0A9D2C726</accession>